<dbReference type="InterPro" id="IPR004035">
    <property type="entry name" value="Endouclease-III_FeS-bd_BS"/>
</dbReference>
<dbReference type="GO" id="GO:0046872">
    <property type="term" value="F:metal ion binding"/>
    <property type="evidence" value="ECO:0007669"/>
    <property type="project" value="UniProtKB-UniRule"/>
</dbReference>
<dbReference type="Pfam" id="PF00730">
    <property type="entry name" value="HhH-GPD"/>
    <property type="match status" value="1"/>
</dbReference>
<keyword evidence="9" id="KW-0378">Hydrolase</keyword>
<dbReference type="Proteomes" id="UP000012317">
    <property type="component" value="Unassembled WGS sequence"/>
</dbReference>
<dbReference type="STRING" id="1189619.pgond44_01015"/>
<dbReference type="GO" id="GO:0051539">
    <property type="term" value="F:4 iron, 4 sulfur cluster binding"/>
    <property type="evidence" value="ECO:0007669"/>
    <property type="project" value="UniProtKB-UniRule"/>
</dbReference>
<evidence type="ECO:0000256" key="2">
    <source>
        <dbReference type="ARBA" id="ARBA00002933"/>
    </source>
</evidence>
<dbReference type="eggNOG" id="COG1194">
    <property type="taxonomic scope" value="Bacteria"/>
</dbReference>
<dbReference type="PROSITE" id="PS00764">
    <property type="entry name" value="ENDONUCLEASE_III_1"/>
    <property type="match status" value="1"/>
</dbReference>
<evidence type="ECO:0000256" key="7">
    <source>
        <dbReference type="ARBA" id="ARBA00022723"/>
    </source>
</evidence>
<dbReference type="CDD" id="cd03431">
    <property type="entry name" value="NUDIX_DNA_Glycosylase_C-MutY"/>
    <property type="match status" value="1"/>
</dbReference>
<keyword evidence="11" id="KW-0411">Iron-sulfur</keyword>
<comment type="cofactor">
    <cofactor evidence="14">
        <name>[4Fe-4S] cluster</name>
        <dbReference type="ChEBI" id="CHEBI:49883"/>
    </cofactor>
    <text evidence="14">Binds 1 [4Fe-4S] cluster.</text>
</comment>
<dbReference type="SUPFAM" id="SSF55811">
    <property type="entry name" value="Nudix"/>
    <property type="match status" value="1"/>
</dbReference>
<evidence type="ECO:0000259" key="15">
    <source>
        <dbReference type="SMART" id="SM00478"/>
    </source>
</evidence>
<dbReference type="InterPro" id="IPR011257">
    <property type="entry name" value="DNA_glycosylase"/>
</dbReference>
<dbReference type="GO" id="GO:0034039">
    <property type="term" value="F:8-oxo-7,8-dihydroguanine DNA N-glycosylase activity"/>
    <property type="evidence" value="ECO:0007669"/>
    <property type="project" value="TreeGrafter"/>
</dbReference>
<evidence type="ECO:0000256" key="3">
    <source>
        <dbReference type="ARBA" id="ARBA00008343"/>
    </source>
</evidence>
<dbReference type="InterPro" id="IPR015797">
    <property type="entry name" value="NUDIX_hydrolase-like_dom_sf"/>
</dbReference>
<reference evidence="16 17" key="1">
    <citation type="journal article" date="2014" name="Genome Biol. Evol.">
        <title>Extensive gene acquisition in the extremely psychrophilic bacterial species Psychroflexus torquis and the link to sea-ice ecosystem specialism.</title>
        <authorList>
            <person name="Feng S."/>
            <person name="Powell S.M."/>
            <person name="Wilson R."/>
            <person name="Bowman J.P."/>
        </authorList>
    </citation>
    <scope>NUCLEOTIDE SEQUENCE [LARGE SCALE GENOMIC DNA]</scope>
    <source>
        <strain evidence="16 17">ACAM 44</strain>
    </source>
</reference>
<dbReference type="GO" id="GO:0032357">
    <property type="term" value="F:oxidized purine DNA binding"/>
    <property type="evidence" value="ECO:0007669"/>
    <property type="project" value="TreeGrafter"/>
</dbReference>
<comment type="function">
    <text evidence="2">Adenine glycosylase active on G-A mispairs. MutY also corrects error-prone DNA synthesis past GO lesions which are due to the oxidatively damaged form of guanine: 7,8-dihydro-8-oxoguanine (8-oxo-dGTP).</text>
</comment>
<dbReference type="GO" id="GO:0000701">
    <property type="term" value="F:purine-specific mismatch base pair DNA N-glycosylase activity"/>
    <property type="evidence" value="ECO:0007669"/>
    <property type="project" value="UniProtKB-EC"/>
</dbReference>
<dbReference type="Pfam" id="PF14815">
    <property type="entry name" value="NUDIX_4"/>
    <property type="match status" value="1"/>
</dbReference>
<dbReference type="EC" id="3.2.2.31" evidence="4 14"/>
<dbReference type="NCBIfam" id="TIGR01084">
    <property type="entry name" value="mutY"/>
    <property type="match status" value="1"/>
</dbReference>
<dbReference type="InterPro" id="IPR003265">
    <property type="entry name" value="HhH-GPD_domain"/>
</dbReference>
<dbReference type="Gene3D" id="1.10.1670.10">
    <property type="entry name" value="Helix-hairpin-Helix base-excision DNA repair enzymes (C-terminal)"/>
    <property type="match status" value="1"/>
</dbReference>
<keyword evidence="8 14" id="KW-0227">DNA damage</keyword>
<evidence type="ECO:0000256" key="6">
    <source>
        <dbReference type="ARBA" id="ARBA00022485"/>
    </source>
</evidence>
<sequence length="356" mass="40959">MDFSKRLLDWYETEKRDLPWRHTKDPYVIWLSEIILQQTQVKQGLPYFQKFIKRFPTVHNLAKAEEDEVMKLWQGLGYYSRARNLHFTAKYVSETLKGKFPDNFKQLKILKGIGDYTAAAIASFAFDEPVAVVDGNVQRVVSRFLGIHTPINSPEGVKEFKTKAQQLMDVSQPAAYNQAVMEFGALHCRPKSPKCMFCVFQQDCAAYQLGKVEELPVKLKKTVVKKRYFNYLIFKDQDNLTLVQKRSGAGIWKGLYQFPLLESEEPLETPSSEDIKTLLDTGDFHIDRIEKLNDTPVVHLLSHRKIMATFIQVSAGDSLSRLKLTKGIETYNLKELQKLPVPVLIQNFIESEFSLA</sequence>
<comment type="similarity">
    <text evidence="3 14">Belongs to the Nth/MutY family.</text>
</comment>
<accession>N1WZZ3</accession>
<evidence type="ECO:0000256" key="5">
    <source>
        <dbReference type="ARBA" id="ARBA00022023"/>
    </source>
</evidence>
<keyword evidence="12" id="KW-0234">DNA repair</keyword>
<dbReference type="Gene3D" id="1.10.340.30">
    <property type="entry name" value="Hypothetical protein, domain 2"/>
    <property type="match status" value="1"/>
</dbReference>
<evidence type="ECO:0000313" key="16">
    <source>
        <dbReference type="EMBL" id="EMY82659.1"/>
    </source>
</evidence>
<keyword evidence="7" id="KW-0479">Metal-binding</keyword>
<evidence type="ECO:0000256" key="9">
    <source>
        <dbReference type="ARBA" id="ARBA00022801"/>
    </source>
</evidence>
<dbReference type="PANTHER" id="PTHR42944:SF1">
    <property type="entry name" value="ADENINE DNA GLYCOSYLASE"/>
    <property type="match status" value="1"/>
</dbReference>
<dbReference type="PATRIC" id="fig|1189619.4.peg.208"/>
<dbReference type="InterPro" id="IPR023170">
    <property type="entry name" value="HhH_base_excis_C"/>
</dbReference>
<dbReference type="GO" id="GO:0035485">
    <property type="term" value="F:adenine/guanine mispair binding"/>
    <property type="evidence" value="ECO:0007669"/>
    <property type="project" value="TreeGrafter"/>
</dbReference>
<dbReference type="InterPro" id="IPR005760">
    <property type="entry name" value="A/G_AdeGlyc_MutY"/>
</dbReference>
<evidence type="ECO:0000256" key="11">
    <source>
        <dbReference type="ARBA" id="ARBA00023014"/>
    </source>
</evidence>
<evidence type="ECO:0000256" key="12">
    <source>
        <dbReference type="ARBA" id="ARBA00023204"/>
    </source>
</evidence>
<dbReference type="CDD" id="cd00056">
    <property type="entry name" value="ENDO3c"/>
    <property type="match status" value="1"/>
</dbReference>
<keyword evidence="13 14" id="KW-0326">Glycosidase</keyword>
<dbReference type="GO" id="GO:0006298">
    <property type="term" value="P:mismatch repair"/>
    <property type="evidence" value="ECO:0007669"/>
    <property type="project" value="TreeGrafter"/>
</dbReference>
<dbReference type="SMART" id="SM00478">
    <property type="entry name" value="ENDO3c"/>
    <property type="match status" value="1"/>
</dbReference>
<protein>
    <recommendedName>
        <fullName evidence="5 14">Adenine DNA glycosylase</fullName>
        <ecNumber evidence="4 14">3.2.2.31</ecNumber>
    </recommendedName>
</protein>
<evidence type="ECO:0000256" key="13">
    <source>
        <dbReference type="ARBA" id="ARBA00023295"/>
    </source>
</evidence>
<keyword evidence="6" id="KW-0004">4Fe-4S</keyword>
<evidence type="ECO:0000256" key="4">
    <source>
        <dbReference type="ARBA" id="ARBA00012045"/>
    </source>
</evidence>
<dbReference type="Gene3D" id="3.90.79.10">
    <property type="entry name" value="Nucleoside Triphosphate Pyrophosphohydrolase"/>
    <property type="match status" value="1"/>
</dbReference>
<dbReference type="SUPFAM" id="SSF48150">
    <property type="entry name" value="DNA-glycosylase"/>
    <property type="match status" value="1"/>
</dbReference>
<evidence type="ECO:0000256" key="14">
    <source>
        <dbReference type="RuleBase" id="RU365096"/>
    </source>
</evidence>
<keyword evidence="10 14" id="KW-0408">Iron</keyword>
<dbReference type="RefSeq" id="WP_003434959.1">
    <property type="nucleotide sequence ID" value="NZ_APLF01000001.1"/>
</dbReference>
<organism evidence="16 17">
    <name type="scientific">Psychroflexus gondwanensis ACAM 44</name>
    <dbReference type="NCBI Taxonomy" id="1189619"/>
    <lineage>
        <taxon>Bacteria</taxon>
        <taxon>Pseudomonadati</taxon>
        <taxon>Bacteroidota</taxon>
        <taxon>Flavobacteriia</taxon>
        <taxon>Flavobacteriales</taxon>
        <taxon>Flavobacteriaceae</taxon>
        <taxon>Psychroflexus</taxon>
    </lineage>
</organism>
<proteinExistence type="inferred from homology"/>
<dbReference type="GO" id="GO:0006284">
    <property type="term" value="P:base-excision repair"/>
    <property type="evidence" value="ECO:0007669"/>
    <property type="project" value="UniProtKB-UniRule"/>
</dbReference>
<evidence type="ECO:0000256" key="8">
    <source>
        <dbReference type="ARBA" id="ARBA00022763"/>
    </source>
</evidence>
<dbReference type="InterPro" id="IPR044298">
    <property type="entry name" value="MIG/MutY"/>
</dbReference>
<dbReference type="AlphaFoldDB" id="N1WZZ3"/>
<feature type="domain" description="HhH-GPD" evidence="15">
    <location>
        <begin position="35"/>
        <end position="186"/>
    </location>
</feature>
<dbReference type="PANTHER" id="PTHR42944">
    <property type="entry name" value="ADENINE DNA GLYCOSYLASE"/>
    <property type="match status" value="1"/>
</dbReference>
<comment type="catalytic activity">
    <reaction evidence="1 14">
        <text>Hydrolyzes free adenine bases from 7,8-dihydro-8-oxoguanine:adenine mismatched double-stranded DNA, leaving an apurinic site.</text>
        <dbReference type="EC" id="3.2.2.31"/>
    </reaction>
</comment>
<evidence type="ECO:0000313" key="17">
    <source>
        <dbReference type="Proteomes" id="UP000012317"/>
    </source>
</evidence>
<name>N1WZZ3_9FLAO</name>
<comment type="caution">
    <text evidence="16">The sequence shown here is derived from an EMBL/GenBank/DDBJ whole genome shotgun (WGS) entry which is preliminary data.</text>
</comment>
<keyword evidence="17" id="KW-1185">Reference proteome</keyword>
<dbReference type="FunFam" id="1.10.340.30:FF:000002">
    <property type="entry name" value="Adenine DNA glycosylase"/>
    <property type="match status" value="1"/>
</dbReference>
<dbReference type="EMBL" id="APLF01000001">
    <property type="protein sequence ID" value="EMY82659.1"/>
    <property type="molecule type" value="Genomic_DNA"/>
</dbReference>
<evidence type="ECO:0000256" key="10">
    <source>
        <dbReference type="ARBA" id="ARBA00023004"/>
    </source>
</evidence>
<evidence type="ECO:0000256" key="1">
    <source>
        <dbReference type="ARBA" id="ARBA00000843"/>
    </source>
</evidence>
<gene>
    <name evidence="16" type="ORF">pgond44_01015</name>
</gene>
<dbReference type="InterPro" id="IPR029119">
    <property type="entry name" value="MutY_C"/>
</dbReference>